<comment type="caution">
    <text evidence="1">The sequence shown here is derived from an EMBL/GenBank/DDBJ whole genome shotgun (WGS) entry which is preliminary data.</text>
</comment>
<accession>A0ACB8BEE6</accession>
<protein>
    <submittedName>
        <fullName evidence="1">Uncharacterized protein</fullName>
    </submittedName>
</protein>
<name>A0ACB8BEE6_9AGAM</name>
<dbReference type="Proteomes" id="UP000790709">
    <property type="component" value="Unassembled WGS sequence"/>
</dbReference>
<organism evidence="1 2">
    <name type="scientific">Leucogyrophana mollusca</name>
    <dbReference type="NCBI Taxonomy" id="85980"/>
    <lineage>
        <taxon>Eukaryota</taxon>
        <taxon>Fungi</taxon>
        <taxon>Dikarya</taxon>
        <taxon>Basidiomycota</taxon>
        <taxon>Agaricomycotina</taxon>
        <taxon>Agaricomycetes</taxon>
        <taxon>Agaricomycetidae</taxon>
        <taxon>Boletales</taxon>
        <taxon>Boletales incertae sedis</taxon>
        <taxon>Leucogyrophana</taxon>
    </lineage>
</organism>
<dbReference type="EMBL" id="MU266431">
    <property type="protein sequence ID" value="KAH7924180.1"/>
    <property type="molecule type" value="Genomic_DNA"/>
</dbReference>
<evidence type="ECO:0000313" key="1">
    <source>
        <dbReference type="EMBL" id="KAH7924180.1"/>
    </source>
</evidence>
<reference evidence="1" key="1">
    <citation type="journal article" date="2021" name="New Phytol.">
        <title>Evolutionary innovations through gain and loss of genes in the ectomycorrhizal Boletales.</title>
        <authorList>
            <person name="Wu G."/>
            <person name="Miyauchi S."/>
            <person name="Morin E."/>
            <person name="Kuo A."/>
            <person name="Drula E."/>
            <person name="Varga T."/>
            <person name="Kohler A."/>
            <person name="Feng B."/>
            <person name="Cao Y."/>
            <person name="Lipzen A."/>
            <person name="Daum C."/>
            <person name="Hundley H."/>
            <person name="Pangilinan J."/>
            <person name="Johnson J."/>
            <person name="Barry K."/>
            <person name="LaButti K."/>
            <person name="Ng V."/>
            <person name="Ahrendt S."/>
            <person name="Min B."/>
            <person name="Choi I.G."/>
            <person name="Park H."/>
            <person name="Plett J.M."/>
            <person name="Magnuson J."/>
            <person name="Spatafora J.W."/>
            <person name="Nagy L.G."/>
            <person name="Henrissat B."/>
            <person name="Grigoriev I.V."/>
            <person name="Yang Z.L."/>
            <person name="Xu J."/>
            <person name="Martin F.M."/>
        </authorList>
    </citation>
    <scope>NUCLEOTIDE SEQUENCE</scope>
    <source>
        <strain evidence="1">KUC20120723A-06</strain>
    </source>
</reference>
<proteinExistence type="predicted"/>
<keyword evidence="2" id="KW-1185">Reference proteome</keyword>
<sequence>MNSISTTTLLSTTSTCVPAQKDYASAFSQLQSTYGACGQYPNPVPRSDTSSWKKWQRRVRASSRSTLREEPSTPSPSPPSTTCQKGQKDYASAFAHLQSTYGACGQYPSPVSHSEGFNWKKWRSGHYKVLR</sequence>
<evidence type="ECO:0000313" key="2">
    <source>
        <dbReference type="Proteomes" id="UP000790709"/>
    </source>
</evidence>
<gene>
    <name evidence="1" type="ORF">BV22DRAFT_1047640</name>
</gene>